<dbReference type="eggNOG" id="COG0604">
    <property type="taxonomic scope" value="Bacteria"/>
</dbReference>
<dbReference type="InterPro" id="IPR052711">
    <property type="entry name" value="Zinc_ADH-like"/>
</dbReference>
<feature type="domain" description="Enoyl reductase (ER)" evidence="1">
    <location>
        <begin position="10"/>
        <end position="335"/>
    </location>
</feature>
<dbReference type="PANTHER" id="PTHR45033">
    <property type="match status" value="1"/>
</dbReference>
<dbReference type="Gene3D" id="3.90.180.10">
    <property type="entry name" value="Medium-chain alcohol dehydrogenases, catalytic domain"/>
    <property type="match status" value="1"/>
</dbReference>
<dbReference type="OrthoDB" id="9787435at2"/>
<gene>
    <name evidence="2" type="ordered locus">Reut_C5952</name>
</gene>
<dbReference type="InterPro" id="IPR020843">
    <property type="entry name" value="ER"/>
</dbReference>
<dbReference type="SMART" id="SM00829">
    <property type="entry name" value="PKS_ER"/>
    <property type="match status" value="1"/>
</dbReference>
<dbReference type="Pfam" id="PF08240">
    <property type="entry name" value="ADH_N"/>
    <property type="match status" value="1"/>
</dbReference>
<dbReference type="InterPro" id="IPR011032">
    <property type="entry name" value="GroES-like_sf"/>
</dbReference>
<name>Q46NH2_CUPPJ</name>
<dbReference type="CDD" id="cd08276">
    <property type="entry name" value="MDR7"/>
    <property type="match status" value="1"/>
</dbReference>
<dbReference type="SUPFAM" id="SSF51735">
    <property type="entry name" value="NAD(P)-binding Rossmann-fold domains"/>
    <property type="match status" value="1"/>
</dbReference>
<dbReference type="InterPro" id="IPR013149">
    <property type="entry name" value="ADH-like_C"/>
</dbReference>
<dbReference type="PANTHER" id="PTHR45033:SF2">
    <property type="entry name" value="ZINC-TYPE ALCOHOL DEHYDROGENASE-LIKE PROTEIN C1773.06C"/>
    <property type="match status" value="1"/>
</dbReference>
<dbReference type="AlphaFoldDB" id="Q46NH2"/>
<dbReference type="HOGENOM" id="CLU_026673_3_4_4"/>
<organism evidence="2">
    <name type="scientific">Cupriavidus pinatubonensis (strain JMP 134 / LMG 1197)</name>
    <name type="common">Cupriavidus necator (strain JMP 134)</name>
    <dbReference type="NCBI Taxonomy" id="264198"/>
    <lineage>
        <taxon>Bacteria</taxon>
        <taxon>Pseudomonadati</taxon>
        <taxon>Pseudomonadota</taxon>
        <taxon>Betaproteobacteria</taxon>
        <taxon>Burkholderiales</taxon>
        <taxon>Burkholderiaceae</taxon>
        <taxon>Cupriavidus</taxon>
    </lineage>
</organism>
<dbReference type="EMBL" id="CP000092">
    <property type="protein sequence ID" value="AAZ65292.1"/>
    <property type="molecule type" value="Genomic_DNA"/>
</dbReference>
<protein>
    <submittedName>
        <fullName evidence="2">Zinc-containing alcohol dehydrogenase superfamily</fullName>
    </submittedName>
</protein>
<dbReference type="GO" id="GO:0016491">
    <property type="term" value="F:oxidoreductase activity"/>
    <property type="evidence" value="ECO:0007669"/>
    <property type="project" value="InterPro"/>
</dbReference>
<accession>Q46NH2</accession>
<reference evidence="2" key="1">
    <citation type="submission" date="2005-08" db="EMBL/GenBank/DDBJ databases">
        <title>Complete sequence of a megaplasmid of Ralstonia eutropha JMP134.</title>
        <authorList>
            <person name="Copeland A."/>
            <person name="Lucas S."/>
            <person name="Lapidus A."/>
            <person name="Barry K."/>
            <person name="Detter J.C."/>
            <person name="Glavina T."/>
            <person name="Hammon N."/>
            <person name="Israni S."/>
            <person name="Pitluck S."/>
            <person name="Goltsman E."/>
            <person name="Martinez M."/>
            <person name="Vergez L."/>
            <person name="Larimer F."/>
            <person name="Land M."/>
            <person name="Lykidis A."/>
            <person name="Richardson P."/>
        </authorList>
    </citation>
    <scope>NUCLEOTIDE SEQUENCE [LARGE SCALE GENOMIC DNA]</scope>
    <source>
        <strain evidence="2">JMP134</strain>
        <plasmid evidence="2">megaplasmid</plasmid>
    </source>
</reference>
<dbReference type="InterPro" id="IPR036291">
    <property type="entry name" value="NAD(P)-bd_dom_sf"/>
</dbReference>
<dbReference type="Pfam" id="PF00107">
    <property type="entry name" value="ADH_zinc_N"/>
    <property type="match status" value="1"/>
</dbReference>
<evidence type="ECO:0000313" key="2">
    <source>
        <dbReference type="EMBL" id="AAZ65292.1"/>
    </source>
</evidence>
<dbReference type="Gene3D" id="3.40.50.720">
    <property type="entry name" value="NAD(P)-binding Rossmann-like Domain"/>
    <property type="match status" value="1"/>
</dbReference>
<geneLocation type="plasmid" evidence="2">
    <name>megaplasmid</name>
</geneLocation>
<dbReference type="SUPFAM" id="SSF50129">
    <property type="entry name" value="GroES-like"/>
    <property type="match status" value="1"/>
</dbReference>
<evidence type="ECO:0000259" key="1">
    <source>
        <dbReference type="SMART" id="SM00829"/>
    </source>
</evidence>
<sequence>MRVFQVSQDWSIENLQMASMPDRWPSPGEVRVKMRAAALNFRDSIIPTRGYGKRMKELPLVVLSDGVGMIDAVGEGVNRVQVGDRVCPIFYQTWLDGAPNAERMQSSLGCEQDGTMTTQLVVPQEGVSRVPAYLSDYEAATLPTAGVTAWRSLVTEGRLKRGDTVLLQGTGGVSLFALQIAKSFGAIVIITSSSDKKLARARALGADYLINYKTDQQWWRTVRDCTGGVGVDHVVEVGGADTLAQSVRAVRTGGTISLIGVLSGSEPTVPLGQIVTRHIRLHGITVGSREDFEAMVSHFDKTKLQPVVDRIFPFEALHSAMHYLASGEHFGKICLRID</sequence>
<dbReference type="KEGG" id="reu:Reut_C5952"/>
<proteinExistence type="predicted"/>
<dbReference type="InterPro" id="IPR013154">
    <property type="entry name" value="ADH-like_N"/>
</dbReference>
<keyword evidence="2" id="KW-0614">Plasmid</keyword>